<feature type="region of interest" description="Disordered" evidence="1">
    <location>
        <begin position="1"/>
        <end position="22"/>
    </location>
</feature>
<name>A0A1Q5TMU8_9GAMM</name>
<proteinExistence type="predicted"/>
<dbReference type="STRING" id="1873482.Xedl_02827"/>
<dbReference type="Proteomes" id="UP000186268">
    <property type="component" value="Unassembled WGS sequence"/>
</dbReference>
<evidence type="ECO:0000313" key="3">
    <source>
        <dbReference type="Proteomes" id="UP000186268"/>
    </source>
</evidence>
<dbReference type="Pfam" id="PF05488">
    <property type="entry name" value="PAAR_motif"/>
    <property type="match status" value="1"/>
</dbReference>
<sequence>MSAVGIQGSVCSGHGGFPPRPSAEGEPLLKVNGIPVLVAGNLFPDHIDIYSYAKHSGVAISTRPWFTVNGKPICCVGDPVSCGSVVVSGNPFFQVS</sequence>
<protein>
    <submittedName>
        <fullName evidence="2">Alanine racemase</fullName>
    </submittedName>
</protein>
<keyword evidence="3" id="KW-1185">Reference proteome</keyword>
<evidence type="ECO:0000313" key="2">
    <source>
        <dbReference type="EMBL" id="OKP01553.1"/>
    </source>
</evidence>
<dbReference type="AlphaFoldDB" id="A0A1Q5TMU8"/>
<dbReference type="CDD" id="cd14737">
    <property type="entry name" value="PAAR_1"/>
    <property type="match status" value="1"/>
</dbReference>
<accession>A0A1Q5TMU8</accession>
<comment type="caution">
    <text evidence="2">The sequence shown here is derived from an EMBL/GenBank/DDBJ whole genome shotgun (WGS) entry which is preliminary data.</text>
</comment>
<dbReference type="EMBL" id="MKGQ01000023">
    <property type="protein sequence ID" value="OKP01553.1"/>
    <property type="molecule type" value="Genomic_DNA"/>
</dbReference>
<dbReference type="Gene3D" id="2.60.200.60">
    <property type="match status" value="1"/>
</dbReference>
<dbReference type="OrthoDB" id="612868at2"/>
<organism evidence="2 3">
    <name type="scientific">Xenorhabdus eapokensis</name>
    <dbReference type="NCBI Taxonomy" id="1873482"/>
    <lineage>
        <taxon>Bacteria</taxon>
        <taxon>Pseudomonadati</taxon>
        <taxon>Pseudomonadota</taxon>
        <taxon>Gammaproteobacteria</taxon>
        <taxon>Enterobacterales</taxon>
        <taxon>Morganellaceae</taxon>
        <taxon>Xenorhabdus</taxon>
    </lineage>
</organism>
<dbReference type="InterPro" id="IPR008727">
    <property type="entry name" value="PAAR_motif"/>
</dbReference>
<gene>
    <name evidence="2" type="ORF">Xedl_02827</name>
</gene>
<dbReference type="RefSeq" id="WP_074024457.1">
    <property type="nucleotide sequence ID" value="NZ_CAWNAG010000129.1"/>
</dbReference>
<evidence type="ECO:0000256" key="1">
    <source>
        <dbReference type="SAM" id="MobiDB-lite"/>
    </source>
</evidence>
<reference evidence="2 3" key="1">
    <citation type="submission" date="2016-09" db="EMBL/GenBank/DDBJ databases">
        <title>Xenorhabdus thuongxuanensis sp. nov. and Xenorhabdus eapokensis sp. nov., isolated from Steinernema species.</title>
        <authorList>
            <person name="Kaempfer P."/>
            <person name="Tobias N.J."/>
            <person name="Phan Ke L."/>
            <person name="Bode H.B."/>
            <person name="Glaeser S.P."/>
        </authorList>
    </citation>
    <scope>NUCLEOTIDE SEQUENCE [LARGE SCALE GENOMIC DNA]</scope>
    <source>
        <strain evidence="2 3">DL20</strain>
    </source>
</reference>